<dbReference type="InterPro" id="IPR015797">
    <property type="entry name" value="NUDIX_hydrolase-like_dom_sf"/>
</dbReference>
<evidence type="ECO:0008006" key="3">
    <source>
        <dbReference type="Google" id="ProtNLM"/>
    </source>
</evidence>
<dbReference type="Proteomes" id="UP000003781">
    <property type="component" value="Unassembled WGS sequence"/>
</dbReference>
<comment type="caution">
    <text evidence="1">The sequence shown here is derived from an EMBL/GenBank/DDBJ whole genome shotgun (WGS) entry which is preliminary data.</text>
</comment>
<organism evidence="1 2">
    <name type="scientific">Crocosphaera chwakensis CCY0110</name>
    <dbReference type="NCBI Taxonomy" id="391612"/>
    <lineage>
        <taxon>Bacteria</taxon>
        <taxon>Bacillati</taxon>
        <taxon>Cyanobacteriota</taxon>
        <taxon>Cyanophyceae</taxon>
        <taxon>Oscillatoriophycideae</taxon>
        <taxon>Chroococcales</taxon>
        <taxon>Aphanothecaceae</taxon>
        <taxon>Crocosphaera</taxon>
        <taxon>Crocosphaera chwakensis</taxon>
    </lineage>
</organism>
<dbReference type="RefSeq" id="WP_008273677.1">
    <property type="nucleotide sequence ID" value="NZ_AAXW01000003.1"/>
</dbReference>
<dbReference type="SUPFAM" id="SSF55811">
    <property type="entry name" value="Nudix"/>
    <property type="match status" value="1"/>
</dbReference>
<dbReference type="EMBL" id="AAXW01000003">
    <property type="protein sequence ID" value="EAZ93009.1"/>
    <property type="molecule type" value="Genomic_DNA"/>
</dbReference>
<protein>
    <recommendedName>
        <fullName evidence="3">NUDIX hydrolase</fullName>
    </recommendedName>
</protein>
<evidence type="ECO:0000313" key="1">
    <source>
        <dbReference type="EMBL" id="EAZ93009.1"/>
    </source>
</evidence>
<gene>
    <name evidence="1" type="ORF">CY0110_03034</name>
</gene>
<proteinExistence type="predicted"/>
<keyword evidence="2" id="KW-1185">Reference proteome</keyword>
<evidence type="ECO:0000313" key="2">
    <source>
        <dbReference type="Proteomes" id="UP000003781"/>
    </source>
</evidence>
<dbReference type="Gene3D" id="3.90.79.10">
    <property type="entry name" value="Nucleoside Triphosphate Pyrophosphohydrolase"/>
    <property type="match status" value="1"/>
</dbReference>
<dbReference type="OrthoDB" id="453003at2"/>
<name>A3IK20_9CHRO</name>
<dbReference type="eggNOG" id="COG0494">
    <property type="taxonomic scope" value="Bacteria"/>
</dbReference>
<reference evidence="1 2" key="1">
    <citation type="submission" date="2007-03" db="EMBL/GenBank/DDBJ databases">
        <authorList>
            <person name="Stal L."/>
            <person name="Ferriera S."/>
            <person name="Johnson J."/>
            <person name="Kravitz S."/>
            <person name="Beeson K."/>
            <person name="Sutton G."/>
            <person name="Rogers Y.-H."/>
            <person name="Friedman R."/>
            <person name="Frazier M."/>
            <person name="Venter J.C."/>
        </authorList>
    </citation>
    <scope>NUCLEOTIDE SEQUENCE [LARGE SCALE GENOMIC DNA]</scope>
    <source>
        <strain evidence="1 2">CCY0110</strain>
    </source>
</reference>
<sequence>MTEKKNWRTLDCFIQVNTPWLTLIGEKLEDDRQQILNYWRVEKADSVVIITIQNNQFILPNPSYRPGVQQVTLDFVGGRLDQGLSPKLAALKILSRELGISNVDIVSLNPLNQVGWSINSSFSNQKLYGFMAEISLNTIISRERVGKIYPTTSEGINQLLTDLTCLQCRAVLREWLTQG</sequence>
<dbReference type="AlphaFoldDB" id="A3IK20"/>
<accession>A3IK20</accession>